<dbReference type="GO" id="GO:0004467">
    <property type="term" value="F:long-chain fatty acid-CoA ligase activity"/>
    <property type="evidence" value="ECO:0007669"/>
    <property type="project" value="TreeGrafter"/>
</dbReference>
<reference evidence="3" key="1">
    <citation type="submission" date="2013-04" db="EMBL/GenBank/DDBJ databases">
        <title>The Genome Sequence of Fonticula alba ATCC 38817.</title>
        <authorList>
            <consortium name="The Broad Institute Genomics Platform"/>
            <person name="Russ C."/>
            <person name="Cuomo C."/>
            <person name="Burger G."/>
            <person name="Gray M.W."/>
            <person name="Holland P.W.H."/>
            <person name="King N."/>
            <person name="Lang F.B.F."/>
            <person name="Roger A.J."/>
            <person name="Ruiz-Trillo I."/>
            <person name="Brown M."/>
            <person name="Walker B."/>
            <person name="Young S."/>
            <person name="Zeng Q."/>
            <person name="Gargeya S."/>
            <person name="Fitzgerald M."/>
            <person name="Haas B."/>
            <person name="Abouelleil A."/>
            <person name="Allen A.W."/>
            <person name="Alvarado L."/>
            <person name="Arachchi H.M."/>
            <person name="Berlin A.M."/>
            <person name="Chapman S.B."/>
            <person name="Gainer-Dewar J."/>
            <person name="Goldberg J."/>
            <person name="Griggs A."/>
            <person name="Gujja S."/>
            <person name="Hansen M."/>
            <person name="Howarth C."/>
            <person name="Imamovic A."/>
            <person name="Ireland A."/>
            <person name="Larimer J."/>
            <person name="McCowan C."/>
            <person name="Murphy C."/>
            <person name="Pearson M."/>
            <person name="Poon T.W."/>
            <person name="Priest M."/>
            <person name="Roberts A."/>
            <person name="Saif S."/>
            <person name="Shea T."/>
            <person name="Sisk P."/>
            <person name="Sykes S."/>
            <person name="Wortman J."/>
            <person name="Nusbaum C."/>
            <person name="Birren B."/>
        </authorList>
    </citation>
    <scope>NUCLEOTIDE SEQUENCE [LARGE SCALE GENOMIC DNA]</scope>
    <source>
        <strain evidence="3">ATCC 38817</strain>
    </source>
</reference>
<evidence type="ECO:0000256" key="2">
    <source>
        <dbReference type="ARBA" id="ARBA00022840"/>
    </source>
</evidence>
<evidence type="ECO:0000313" key="4">
    <source>
        <dbReference type="Proteomes" id="UP000030693"/>
    </source>
</evidence>
<dbReference type="Proteomes" id="UP000030693">
    <property type="component" value="Unassembled WGS sequence"/>
</dbReference>
<gene>
    <name evidence="3" type="ORF">H696_02104</name>
</gene>
<dbReference type="OMA" id="FSVENDC"/>
<dbReference type="Gene3D" id="3.40.50.12780">
    <property type="entry name" value="N-terminal domain of ligase-like"/>
    <property type="match status" value="1"/>
</dbReference>
<keyword evidence="1" id="KW-0547">Nucleotide-binding</keyword>
<protein>
    <submittedName>
        <fullName evidence="3">Long-chain acyl-CoA synthetase</fullName>
    </submittedName>
</protein>
<dbReference type="InterPro" id="IPR042099">
    <property type="entry name" value="ANL_N_sf"/>
</dbReference>
<sequence length="192" mass="21536">MSPGCSGRPGRAEGRADIIDGYIYSGDIGLWDERGRLRIIDRKKNIFKLAQGEYIAPEKIEIVYGKAKYVAQVFVHGDSLKAFLVGIVIPDEETLMPWAKEQPHLAGKSFEEVCNDPAAVDLVLKDMVKTGKELDLKGFEQVKKIHLTPVQFSVENDCMTPTFKLKRPQCKSFHQEVIDKMIAEVEAAEQAK</sequence>
<dbReference type="EMBL" id="KB932203">
    <property type="protein sequence ID" value="KCV71154.1"/>
    <property type="molecule type" value="Genomic_DNA"/>
</dbReference>
<dbReference type="OrthoDB" id="6419575at2759"/>
<name>A0A058ZA28_FONAL</name>
<dbReference type="GO" id="GO:0005783">
    <property type="term" value="C:endoplasmic reticulum"/>
    <property type="evidence" value="ECO:0007669"/>
    <property type="project" value="TreeGrafter"/>
</dbReference>
<dbReference type="SUPFAM" id="SSF56801">
    <property type="entry name" value="Acetyl-CoA synthetase-like"/>
    <property type="match status" value="1"/>
</dbReference>
<dbReference type="RefSeq" id="XP_009494277.1">
    <property type="nucleotide sequence ID" value="XM_009496002.1"/>
</dbReference>
<accession>A0A058ZA28</accession>
<keyword evidence="2" id="KW-0067">ATP-binding</keyword>
<proteinExistence type="predicted"/>
<dbReference type="GeneID" id="20526829"/>
<evidence type="ECO:0000313" key="3">
    <source>
        <dbReference type="EMBL" id="KCV71154.1"/>
    </source>
</evidence>
<dbReference type="eggNOG" id="KOG1256">
    <property type="taxonomic scope" value="Eukaryota"/>
</dbReference>
<dbReference type="STRING" id="691883.A0A058ZA28"/>
<dbReference type="PANTHER" id="PTHR43272">
    <property type="entry name" value="LONG-CHAIN-FATTY-ACID--COA LIGASE"/>
    <property type="match status" value="1"/>
</dbReference>
<dbReference type="PANTHER" id="PTHR43272:SF33">
    <property type="entry name" value="AMP-BINDING DOMAIN-CONTAINING PROTEIN-RELATED"/>
    <property type="match status" value="1"/>
</dbReference>
<evidence type="ECO:0000256" key="1">
    <source>
        <dbReference type="ARBA" id="ARBA00022741"/>
    </source>
</evidence>
<organism evidence="3">
    <name type="scientific">Fonticula alba</name>
    <name type="common">Slime mold</name>
    <dbReference type="NCBI Taxonomy" id="691883"/>
    <lineage>
        <taxon>Eukaryota</taxon>
        <taxon>Rotosphaerida</taxon>
        <taxon>Fonticulaceae</taxon>
        <taxon>Fonticula</taxon>
    </lineage>
</organism>
<dbReference type="GO" id="GO:0016020">
    <property type="term" value="C:membrane"/>
    <property type="evidence" value="ECO:0007669"/>
    <property type="project" value="TreeGrafter"/>
</dbReference>
<keyword evidence="4" id="KW-1185">Reference proteome</keyword>
<dbReference type="AlphaFoldDB" id="A0A058ZA28"/>
<dbReference type="GO" id="GO:0005524">
    <property type="term" value="F:ATP binding"/>
    <property type="evidence" value="ECO:0007669"/>
    <property type="project" value="UniProtKB-KW"/>
</dbReference>